<dbReference type="GO" id="GO:0016020">
    <property type="term" value="C:membrane"/>
    <property type="evidence" value="ECO:0007669"/>
    <property type="project" value="GOC"/>
</dbReference>
<evidence type="ECO:0000313" key="4">
    <source>
        <dbReference type="Proteomes" id="UP000279089"/>
    </source>
</evidence>
<name>A0A3N4MKK2_9BACT</name>
<dbReference type="Gene3D" id="3.60.10.10">
    <property type="entry name" value="Endonuclease/exonuclease/phosphatase"/>
    <property type="match status" value="1"/>
</dbReference>
<dbReference type="PANTHER" id="PTHR14859:SF15">
    <property type="entry name" value="ENDONUCLEASE_EXONUCLEASE_PHOSPHATASE DOMAIN-CONTAINING PROTEIN"/>
    <property type="match status" value="1"/>
</dbReference>
<evidence type="ECO:0000259" key="2">
    <source>
        <dbReference type="Pfam" id="PF03372"/>
    </source>
</evidence>
<dbReference type="EMBL" id="RMBX01000002">
    <property type="protein sequence ID" value="RPD42457.1"/>
    <property type="molecule type" value="Genomic_DNA"/>
</dbReference>
<dbReference type="InterPro" id="IPR036691">
    <property type="entry name" value="Endo/exonu/phosph_ase_sf"/>
</dbReference>
<organism evidence="3 4">
    <name type="scientific">Chitinophaga barathri</name>
    <dbReference type="NCBI Taxonomy" id="1647451"/>
    <lineage>
        <taxon>Bacteria</taxon>
        <taxon>Pseudomonadati</taxon>
        <taxon>Bacteroidota</taxon>
        <taxon>Chitinophagia</taxon>
        <taxon>Chitinophagales</taxon>
        <taxon>Chitinophagaceae</taxon>
        <taxon>Chitinophaga</taxon>
    </lineage>
</organism>
<dbReference type="RefSeq" id="WP_120515397.1">
    <property type="nucleotide sequence ID" value="NZ_QXZY01000003.1"/>
</dbReference>
<comment type="caution">
    <text evidence="3">The sequence shown here is derived from an EMBL/GenBank/DDBJ whole genome shotgun (WGS) entry which is preliminary data.</text>
</comment>
<feature type="chain" id="PRO_5018287407" description="Endonuclease/exonuclease/phosphatase domain-containing protein" evidence="1">
    <location>
        <begin position="21"/>
        <end position="260"/>
    </location>
</feature>
<feature type="signal peptide" evidence="1">
    <location>
        <begin position="1"/>
        <end position="20"/>
    </location>
</feature>
<sequence>MYRIVFLFVLTLSASYPAPAQVQGQVIKVLSYNIHHGENTQGKLDIQGIATVILATNPDLVALQEVDSATSRVNKQDLLKELAAVTGMYIYFGKAMDYEGGGFGNGILSRYPIEKSQSIALPAKGAGSEPRNAAMVTVKLPGDSLLRFISTHLDHLDDPADRLSQVNILMQHVMAQPSLPLIIAGDMNALPASKEIGLFKQTFADATEKLGPTWPSDKPSHKLDYVFLYNKTQWHVMSAQVVEETVASDHRPVIAEVLLK</sequence>
<feature type="domain" description="Endonuclease/exonuclease/phosphatase" evidence="2">
    <location>
        <begin position="30"/>
        <end position="250"/>
    </location>
</feature>
<gene>
    <name evidence="3" type="ORF">EG028_04585</name>
</gene>
<keyword evidence="1" id="KW-0732">Signal</keyword>
<evidence type="ECO:0000313" key="3">
    <source>
        <dbReference type="EMBL" id="RPD42457.1"/>
    </source>
</evidence>
<keyword evidence="4" id="KW-1185">Reference proteome</keyword>
<accession>A0A3N4MKK2</accession>
<dbReference type="AlphaFoldDB" id="A0A3N4MKK2"/>
<reference evidence="4" key="1">
    <citation type="submission" date="2018-11" db="EMBL/GenBank/DDBJ databases">
        <title>Chitinophaga lutea sp.nov., isolate from arsenic contaminated soil.</title>
        <authorList>
            <person name="Zong Y."/>
        </authorList>
    </citation>
    <scope>NUCLEOTIDE SEQUENCE [LARGE SCALE GENOMIC DNA]</scope>
    <source>
        <strain evidence="4">YLT18</strain>
    </source>
</reference>
<dbReference type="InterPro" id="IPR051916">
    <property type="entry name" value="GPI-anchor_lipid_remodeler"/>
</dbReference>
<dbReference type="PANTHER" id="PTHR14859">
    <property type="entry name" value="CALCOFLUOR WHITE HYPERSENSITIVE PROTEIN PRECURSOR"/>
    <property type="match status" value="1"/>
</dbReference>
<dbReference type="SUPFAM" id="SSF56219">
    <property type="entry name" value="DNase I-like"/>
    <property type="match status" value="1"/>
</dbReference>
<proteinExistence type="predicted"/>
<dbReference type="GO" id="GO:0006506">
    <property type="term" value="P:GPI anchor biosynthetic process"/>
    <property type="evidence" value="ECO:0007669"/>
    <property type="project" value="TreeGrafter"/>
</dbReference>
<dbReference type="OrthoDB" id="5447300at2"/>
<dbReference type="Proteomes" id="UP000279089">
    <property type="component" value="Unassembled WGS sequence"/>
</dbReference>
<evidence type="ECO:0000256" key="1">
    <source>
        <dbReference type="SAM" id="SignalP"/>
    </source>
</evidence>
<dbReference type="Pfam" id="PF03372">
    <property type="entry name" value="Exo_endo_phos"/>
    <property type="match status" value="1"/>
</dbReference>
<protein>
    <recommendedName>
        <fullName evidence="2">Endonuclease/exonuclease/phosphatase domain-containing protein</fullName>
    </recommendedName>
</protein>
<dbReference type="GO" id="GO:0003824">
    <property type="term" value="F:catalytic activity"/>
    <property type="evidence" value="ECO:0007669"/>
    <property type="project" value="InterPro"/>
</dbReference>
<dbReference type="InterPro" id="IPR005135">
    <property type="entry name" value="Endo/exonuclease/phosphatase"/>
</dbReference>